<name>A0A6J8EBT5_MYTCO</name>
<organism evidence="5 6">
    <name type="scientific">Mytilus coruscus</name>
    <name type="common">Sea mussel</name>
    <dbReference type="NCBI Taxonomy" id="42192"/>
    <lineage>
        <taxon>Eukaryota</taxon>
        <taxon>Metazoa</taxon>
        <taxon>Spiralia</taxon>
        <taxon>Lophotrochozoa</taxon>
        <taxon>Mollusca</taxon>
        <taxon>Bivalvia</taxon>
        <taxon>Autobranchia</taxon>
        <taxon>Pteriomorphia</taxon>
        <taxon>Mytilida</taxon>
        <taxon>Mytiloidea</taxon>
        <taxon>Mytilidae</taxon>
        <taxon>Mytilinae</taxon>
        <taxon>Mytilus</taxon>
    </lineage>
</organism>
<dbReference type="Gene3D" id="1.10.238.10">
    <property type="entry name" value="EF-hand"/>
    <property type="match status" value="1"/>
</dbReference>
<evidence type="ECO:0000256" key="2">
    <source>
        <dbReference type="SAM" id="MobiDB-lite"/>
    </source>
</evidence>
<gene>
    <name evidence="5" type="ORF">MCOR_49143</name>
</gene>
<dbReference type="SUPFAM" id="SSF47473">
    <property type="entry name" value="EF-hand"/>
    <property type="match status" value="1"/>
</dbReference>
<dbReference type="PROSITE" id="PS00018">
    <property type="entry name" value="EF_HAND_1"/>
    <property type="match status" value="1"/>
</dbReference>
<feature type="chain" id="PRO_5026826453" description="EF-hand domain-containing protein" evidence="3">
    <location>
        <begin position="25"/>
        <end position="178"/>
    </location>
</feature>
<proteinExistence type="predicted"/>
<dbReference type="InterPro" id="IPR018247">
    <property type="entry name" value="EF_Hand_1_Ca_BS"/>
</dbReference>
<dbReference type="InterPro" id="IPR002048">
    <property type="entry name" value="EF_hand_dom"/>
</dbReference>
<protein>
    <recommendedName>
        <fullName evidence="4">EF-hand domain-containing protein</fullName>
    </recommendedName>
</protein>
<feature type="signal peptide" evidence="3">
    <location>
        <begin position="1"/>
        <end position="24"/>
    </location>
</feature>
<evidence type="ECO:0000256" key="1">
    <source>
        <dbReference type="ARBA" id="ARBA00022837"/>
    </source>
</evidence>
<dbReference type="AlphaFoldDB" id="A0A6J8EBT5"/>
<dbReference type="InterPro" id="IPR011992">
    <property type="entry name" value="EF-hand-dom_pair"/>
</dbReference>
<accession>A0A6J8EBT5</accession>
<reference evidence="5 6" key="1">
    <citation type="submission" date="2020-06" db="EMBL/GenBank/DDBJ databases">
        <authorList>
            <person name="Li R."/>
            <person name="Bekaert M."/>
        </authorList>
    </citation>
    <scope>NUCLEOTIDE SEQUENCE [LARGE SCALE GENOMIC DNA]</scope>
    <source>
        <strain evidence="6">wild</strain>
    </source>
</reference>
<feature type="domain" description="EF-hand" evidence="4">
    <location>
        <begin position="119"/>
        <end position="154"/>
    </location>
</feature>
<dbReference type="GO" id="GO:0005509">
    <property type="term" value="F:calcium ion binding"/>
    <property type="evidence" value="ECO:0007669"/>
    <property type="project" value="InterPro"/>
</dbReference>
<keyword evidence="6" id="KW-1185">Reference proteome</keyword>
<dbReference type="Proteomes" id="UP000507470">
    <property type="component" value="Unassembled WGS sequence"/>
</dbReference>
<dbReference type="Pfam" id="PF13499">
    <property type="entry name" value="EF-hand_7"/>
    <property type="match status" value="1"/>
</dbReference>
<evidence type="ECO:0000256" key="3">
    <source>
        <dbReference type="SAM" id="SignalP"/>
    </source>
</evidence>
<dbReference type="PROSITE" id="PS50222">
    <property type="entry name" value="EF_HAND_2"/>
    <property type="match status" value="1"/>
</dbReference>
<dbReference type="EMBL" id="CACVKT020008662">
    <property type="protein sequence ID" value="CAC5416541.1"/>
    <property type="molecule type" value="Genomic_DNA"/>
</dbReference>
<evidence type="ECO:0000313" key="5">
    <source>
        <dbReference type="EMBL" id="CAC5416541.1"/>
    </source>
</evidence>
<feature type="compositionally biased region" description="Basic and acidic residues" evidence="2">
    <location>
        <begin position="162"/>
        <end position="172"/>
    </location>
</feature>
<keyword evidence="3" id="KW-0732">Signal</keyword>
<evidence type="ECO:0000259" key="4">
    <source>
        <dbReference type="PROSITE" id="PS50222"/>
    </source>
</evidence>
<sequence length="178" mass="20775">MMNVVGTIVVYLVLLFGVSEECNSNRNVHHSVSGRAYYQRQNNRDDWGVRIEYSVRFKRSSEVKSKERKFHVEMEYDGNNQHKTPLNPCVFNPYDSNGKGYITKSDLEKIFVYFDDGVNTPEILHNLFAELDIDEDNMVTKEEFNIMRDDVISQESCKRKKDKDGSRAEEKNNMTVSK</sequence>
<feature type="region of interest" description="Disordered" evidence="2">
    <location>
        <begin position="155"/>
        <end position="178"/>
    </location>
</feature>
<evidence type="ECO:0000313" key="6">
    <source>
        <dbReference type="Proteomes" id="UP000507470"/>
    </source>
</evidence>
<keyword evidence="1" id="KW-0106">Calcium</keyword>
<dbReference type="OrthoDB" id="6164871at2759"/>